<dbReference type="PROSITE" id="PS51722">
    <property type="entry name" value="G_TR_2"/>
    <property type="match status" value="1"/>
</dbReference>
<dbReference type="InterPro" id="IPR009000">
    <property type="entry name" value="Transl_B-barrel_sf"/>
</dbReference>
<dbReference type="NCBIfam" id="TIGR00231">
    <property type="entry name" value="small_GTP"/>
    <property type="match status" value="1"/>
</dbReference>
<comment type="subunit">
    <text evidence="8">Monomer.</text>
</comment>
<evidence type="ECO:0000256" key="6">
    <source>
        <dbReference type="ARBA" id="ARBA00023134"/>
    </source>
</evidence>
<evidence type="ECO:0000256" key="7">
    <source>
        <dbReference type="ARBA" id="ARBA00029554"/>
    </source>
</evidence>
<dbReference type="Pfam" id="PF03143">
    <property type="entry name" value="GTP_EFTU_D3"/>
    <property type="match status" value="1"/>
</dbReference>
<evidence type="ECO:0000256" key="3">
    <source>
        <dbReference type="ARBA" id="ARBA00022801"/>
    </source>
</evidence>
<dbReference type="Pfam" id="PF03144">
    <property type="entry name" value="GTP_EFTU_D2"/>
    <property type="match status" value="1"/>
</dbReference>
<keyword evidence="1 8" id="KW-0547">Nucleotide-binding</keyword>
<dbReference type="CDD" id="cd03707">
    <property type="entry name" value="EFTU_III"/>
    <property type="match status" value="1"/>
</dbReference>
<comment type="caution">
    <text evidence="10">The sequence shown here is derived from an EMBL/GenBank/DDBJ whole genome shotgun (WGS) entry which is preliminary data.</text>
</comment>
<feature type="binding site" evidence="8">
    <location>
        <begin position="138"/>
        <end position="141"/>
    </location>
    <ligand>
        <name>GTP</name>
        <dbReference type="ChEBI" id="CHEBI:37565"/>
    </ligand>
</feature>
<accession>A0ABN3NDZ6</accession>
<dbReference type="InterPro" id="IPR004161">
    <property type="entry name" value="EFTu-like_2"/>
</dbReference>
<dbReference type="SUPFAM" id="SSF50447">
    <property type="entry name" value="Translation proteins"/>
    <property type="match status" value="1"/>
</dbReference>
<keyword evidence="4 8" id="KW-0460">Magnesium</keyword>
<keyword evidence="3 8" id="KW-0378">Hydrolase</keyword>
<comment type="function">
    <text evidence="8">GTP hydrolase that promotes the GTP-dependent binding of aminoacyl-tRNA to the A-site of ribosomes during protein biosynthesis.</text>
</comment>
<reference evidence="10 11" key="1">
    <citation type="journal article" date="2019" name="Int. J. Syst. Evol. Microbiol.">
        <title>The Global Catalogue of Microorganisms (GCM) 10K type strain sequencing project: providing services to taxonomists for standard genome sequencing and annotation.</title>
        <authorList>
            <consortium name="The Broad Institute Genomics Platform"/>
            <consortium name="The Broad Institute Genome Sequencing Center for Infectious Disease"/>
            <person name="Wu L."/>
            <person name="Ma J."/>
        </authorList>
    </citation>
    <scope>NUCLEOTIDE SEQUENCE [LARGE SCALE GENOMIC DNA]</scope>
    <source>
        <strain evidence="10 11">JCM 3367</strain>
    </source>
</reference>
<keyword evidence="2 8" id="KW-0251">Elongation factor</keyword>
<evidence type="ECO:0000256" key="5">
    <source>
        <dbReference type="ARBA" id="ARBA00022917"/>
    </source>
</evidence>
<comment type="similarity">
    <text evidence="8">Belongs to the TRAFAC class translation factor GTPase superfamily. Classic translation factor GTPase family. EF-Tu/EF-1A subfamily.</text>
</comment>
<evidence type="ECO:0000313" key="10">
    <source>
        <dbReference type="EMBL" id="GAA2519826.1"/>
    </source>
</evidence>
<keyword evidence="6 8" id="KW-0342">GTP-binding</keyword>
<keyword evidence="11" id="KW-1185">Reference proteome</keyword>
<dbReference type="InterPro" id="IPR033720">
    <property type="entry name" value="EFTU_2"/>
</dbReference>
<dbReference type="InterPro" id="IPR041709">
    <property type="entry name" value="EF-Tu_GTP-bd"/>
</dbReference>
<dbReference type="Proteomes" id="UP001499978">
    <property type="component" value="Unassembled WGS sequence"/>
</dbReference>
<dbReference type="CDD" id="cd03697">
    <property type="entry name" value="EFTU_II"/>
    <property type="match status" value="1"/>
</dbReference>
<keyword evidence="8" id="KW-0963">Cytoplasm</keyword>
<proteinExistence type="inferred from homology"/>
<dbReference type="InterPro" id="IPR000795">
    <property type="entry name" value="T_Tr_GTP-bd_dom"/>
</dbReference>
<dbReference type="PRINTS" id="PR00315">
    <property type="entry name" value="ELONGATNFCT"/>
</dbReference>
<dbReference type="Gene3D" id="2.40.30.10">
    <property type="entry name" value="Translation factors"/>
    <property type="match status" value="2"/>
</dbReference>
<dbReference type="RefSeq" id="WP_344170697.1">
    <property type="nucleotide sequence ID" value="NZ_BAAARY010000005.1"/>
</dbReference>
<dbReference type="NCBIfam" id="NF009372">
    <property type="entry name" value="PRK12735.1"/>
    <property type="match status" value="1"/>
</dbReference>
<dbReference type="NCBIfam" id="TIGR00485">
    <property type="entry name" value="EF-Tu"/>
    <property type="match status" value="1"/>
</dbReference>
<feature type="binding site" evidence="8">
    <location>
        <position position="26"/>
    </location>
    <ligand>
        <name>Mg(2+)</name>
        <dbReference type="ChEBI" id="CHEBI:18420"/>
    </ligand>
</feature>
<dbReference type="EC" id="3.6.5.3" evidence="8"/>
<evidence type="ECO:0000259" key="9">
    <source>
        <dbReference type="PROSITE" id="PS51722"/>
    </source>
</evidence>
<comment type="subcellular location">
    <subcellularLocation>
        <location evidence="8">Cytoplasm</location>
    </subcellularLocation>
</comment>
<feature type="domain" description="Tr-type G" evidence="9">
    <location>
        <begin position="10"/>
        <end position="206"/>
    </location>
</feature>
<dbReference type="NCBIfam" id="NF009373">
    <property type="entry name" value="PRK12736.1"/>
    <property type="match status" value="1"/>
</dbReference>
<dbReference type="NCBIfam" id="NF000766">
    <property type="entry name" value="PRK00049.1"/>
    <property type="match status" value="1"/>
</dbReference>
<dbReference type="InterPro" id="IPR009001">
    <property type="entry name" value="Transl_elong_EF1A/Init_IF2_C"/>
</dbReference>
<protein>
    <recommendedName>
        <fullName evidence="7 8">Elongation factor Tu</fullName>
        <shortName evidence="8">EF-Tu</shortName>
        <ecNumber evidence="8">3.6.5.3</ecNumber>
    </recommendedName>
</protein>
<dbReference type="HAMAP" id="MF_00118_B">
    <property type="entry name" value="EF_Tu_B"/>
    <property type="match status" value="1"/>
</dbReference>
<organism evidence="10 11">
    <name type="scientific">Pilimelia columellifera subsp. columellifera</name>
    <dbReference type="NCBI Taxonomy" id="706583"/>
    <lineage>
        <taxon>Bacteria</taxon>
        <taxon>Bacillati</taxon>
        <taxon>Actinomycetota</taxon>
        <taxon>Actinomycetes</taxon>
        <taxon>Micromonosporales</taxon>
        <taxon>Micromonosporaceae</taxon>
        <taxon>Pilimelia</taxon>
    </lineage>
</organism>
<dbReference type="PANTHER" id="PTHR43721">
    <property type="entry name" value="ELONGATION FACTOR TU-RELATED"/>
    <property type="match status" value="1"/>
</dbReference>
<dbReference type="InterPro" id="IPR004541">
    <property type="entry name" value="Transl_elong_EFTu/EF1A_bac/org"/>
</dbReference>
<dbReference type="InterPro" id="IPR031157">
    <property type="entry name" value="G_TR_CS"/>
</dbReference>
<evidence type="ECO:0000256" key="4">
    <source>
        <dbReference type="ARBA" id="ARBA00022842"/>
    </source>
</evidence>
<keyword evidence="5 8" id="KW-0648">Protein biosynthesis</keyword>
<sequence length="397" mass="43928">MAKAKFERTKPHVNIGTIGHIDHGKTTLTAAITKVLHDKYPDLNPYTPFDEIDKAPEEKARGITISIAHVEYQTESRHYAHVDCPGHADYIKNMITGAAQMDGAILVVAATDGPMPQTREHVLLARQVGVPYIVVALNKSDMVDDEELLELVELEVRELLSAQEYPGDDLPVVQVSALKALEGDAKWSEALMKLMDAVDTAIPQPVRETEKPFLMPIEDVFTITGRGTVVTGRAERGILKPNEEVEIVGIREKSTKTTCTGIEMFRKLLDEARAGENVGLLLRGIKREDVERGMVVVKPGTSTPHTEFEATVYILSKEEGGRHTPFFQNYRPQFYFRTTDVTGVVTLPEGTEMVMPGDNTAMTVKLIQPIAMEDNLRFAIREGGRTVGAGRVTKIIK</sequence>
<dbReference type="InterPro" id="IPR005225">
    <property type="entry name" value="Small_GTP-bd"/>
</dbReference>
<gene>
    <name evidence="8 10" type="primary">tuf</name>
    <name evidence="10" type="ORF">GCM10010201_16410</name>
</gene>
<dbReference type="EMBL" id="BAAARY010000005">
    <property type="protein sequence ID" value="GAA2519826.1"/>
    <property type="molecule type" value="Genomic_DNA"/>
</dbReference>
<dbReference type="CDD" id="cd01884">
    <property type="entry name" value="EF_Tu"/>
    <property type="match status" value="1"/>
</dbReference>
<dbReference type="InterPro" id="IPR004160">
    <property type="entry name" value="Transl_elong_EFTu/EF1A_C"/>
</dbReference>
<evidence type="ECO:0000256" key="1">
    <source>
        <dbReference type="ARBA" id="ARBA00022741"/>
    </source>
</evidence>
<dbReference type="Gene3D" id="3.40.50.300">
    <property type="entry name" value="P-loop containing nucleotide triphosphate hydrolases"/>
    <property type="match status" value="1"/>
</dbReference>
<dbReference type="PANTHER" id="PTHR43721:SF22">
    <property type="entry name" value="ELONGATION FACTOR TU, MITOCHONDRIAL"/>
    <property type="match status" value="1"/>
</dbReference>
<evidence type="ECO:0000256" key="2">
    <source>
        <dbReference type="ARBA" id="ARBA00022768"/>
    </source>
</evidence>
<keyword evidence="8" id="KW-0479">Metal-binding</keyword>
<feature type="binding site" evidence="8">
    <location>
        <begin position="19"/>
        <end position="26"/>
    </location>
    <ligand>
        <name>GTP</name>
        <dbReference type="ChEBI" id="CHEBI:37565"/>
    </ligand>
</feature>
<dbReference type="GO" id="GO:0003746">
    <property type="term" value="F:translation elongation factor activity"/>
    <property type="evidence" value="ECO:0007669"/>
    <property type="project" value="UniProtKB-KW"/>
</dbReference>
<dbReference type="SUPFAM" id="SSF52540">
    <property type="entry name" value="P-loop containing nucleoside triphosphate hydrolases"/>
    <property type="match status" value="1"/>
</dbReference>
<name>A0ABN3NDZ6_9ACTN</name>
<dbReference type="InterPro" id="IPR027417">
    <property type="entry name" value="P-loop_NTPase"/>
</dbReference>
<dbReference type="InterPro" id="IPR050055">
    <property type="entry name" value="EF-Tu_GTPase"/>
</dbReference>
<feature type="binding site" evidence="8">
    <location>
        <begin position="83"/>
        <end position="87"/>
    </location>
    <ligand>
        <name>GTP</name>
        <dbReference type="ChEBI" id="CHEBI:37565"/>
    </ligand>
</feature>
<evidence type="ECO:0000313" key="11">
    <source>
        <dbReference type="Proteomes" id="UP001499978"/>
    </source>
</evidence>
<evidence type="ECO:0000256" key="8">
    <source>
        <dbReference type="HAMAP-Rule" id="MF_00118"/>
    </source>
</evidence>
<comment type="catalytic activity">
    <reaction evidence="8">
        <text>GTP + H2O = GDP + phosphate + H(+)</text>
        <dbReference type="Rhea" id="RHEA:19669"/>
        <dbReference type="ChEBI" id="CHEBI:15377"/>
        <dbReference type="ChEBI" id="CHEBI:15378"/>
        <dbReference type="ChEBI" id="CHEBI:37565"/>
        <dbReference type="ChEBI" id="CHEBI:43474"/>
        <dbReference type="ChEBI" id="CHEBI:58189"/>
        <dbReference type="EC" id="3.6.5.3"/>
    </reaction>
</comment>
<dbReference type="Pfam" id="PF00009">
    <property type="entry name" value="GTP_EFTU"/>
    <property type="match status" value="1"/>
</dbReference>
<dbReference type="SUPFAM" id="SSF50465">
    <property type="entry name" value="EF-Tu/eEF-1alpha/eIF2-gamma C-terminal domain"/>
    <property type="match status" value="1"/>
</dbReference>
<dbReference type="PROSITE" id="PS00301">
    <property type="entry name" value="G_TR_1"/>
    <property type="match status" value="1"/>
</dbReference>